<dbReference type="InterPro" id="IPR001547">
    <property type="entry name" value="Glyco_hydro_5"/>
</dbReference>
<dbReference type="OrthoDB" id="9809937at2"/>
<dbReference type="PANTHER" id="PTHR31451">
    <property type="match status" value="1"/>
</dbReference>
<evidence type="ECO:0000256" key="1">
    <source>
        <dbReference type="ARBA" id="ARBA00001678"/>
    </source>
</evidence>
<keyword evidence="5" id="KW-0732">Signal</keyword>
<evidence type="ECO:0000256" key="5">
    <source>
        <dbReference type="SAM" id="SignalP"/>
    </source>
</evidence>
<dbReference type="Proteomes" id="UP000283433">
    <property type="component" value="Unassembled WGS sequence"/>
</dbReference>
<dbReference type="GO" id="GO:0004553">
    <property type="term" value="F:hydrolase activity, hydrolyzing O-glycosyl compounds"/>
    <property type="evidence" value="ECO:0007669"/>
    <property type="project" value="InterPro"/>
</dbReference>
<dbReference type="InterPro" id="IPR017853">
    <property type="entry name" value="GH"/>
</dbReference>
<dbReference type="PROSITE" id="PS51257">
    <property type="entry name" value="PROKAR_LIPOPROTEIN"/>
    <property type="match status" value="1"/>
</dbReference>
<evidence type="ECO:0000256" key="2">
    <source>
        <dbReference type="ARBA" id="ARBA00012706"/>
    </source>
</evidence>
<dbReference type="Gene3D" id="3.20.20.80">
    <property type="entry name" value="Glycosidases"/>
    <property type="match status" value="1"/>
</dbReference>
<name>A0A419S4N1_9SPHI</name>
<proteinExistence type="predicted"/>
<comment type="catalytic activity">
    <reaction evidence="1">
        <text>Random hydrolysis of (1-&gt;4)-beta-D-mannosidic linkages in mannans, galactomannans and glucomannans.</text>
        <dbReference type="EC" id="3.2.1.78"/>
    </reaction>
</comment>
<sequence length="832" mass="93499">MLNKISGFFIAIFLFLTACANAQEKVFVNEQGKIKWTNSKKDAYFFGVNYSAPFVFGYRHIKASGISVEEAIKQDVYHLARLGINAYRIHVFDTEITDSVGNILDNEHLRLFDFLINELEKRDIKILLTPIAYWGNGYPEKDVPTGSFSFKYGKKDALVNPEAWKAQQNYLQQFFQRKNRYTGKTYQDDDAIIATEINNEPHHSGPKALTTEYINTMVKTIRNTGWTKPIFYNISESPKYADAVVKADVQGHSFQWYPSGLVANRTQQGNFLPHVSTYNIPFDTIPGFNKRAKIVYEFDGADIPASYHYPAMAKSFRNAGFQWATMFAYEPLTIAGVNTEYQTHYLNLAYTPSKAISFMIANQVFQHNLPANVSYAQNNSELVKDTLFYYANSSQSIVKTQKLKHIAGTGSSKIIEYSGNGAYFLDKITDGVWRLEVLPDVISLADPFAKTSPNRKVRAISWNNNTFKIKLPDLGETFTIKGANQNNSFVGKATKQAFAAVPGTYILSKKPASAFKPKQKVANLFLSEFVAPADNNNELRVYHNPPRNLSETSDILLQASIGGADSTAKVSVVFNMGQRRGQQIEMQKKGSVYEAKIPQSSISAGLLQYFITVATPESTTAFPENIKGSPYDWDFNAQPYEVFVNRANSSLTLFNALRDKNQLNYYNPDWENYGLAYTATTNANELAVTSIMKKTDRTNFMGWQTYIGDLVQNRKADLQNFVQLNIKASSSFKNATAKVALITKDGNAYAGNFTVTDSVTTAQIPLSNLKPEAMLLLPRPYPGFQPLFYQTNMPKTFSLADVERLEITYGYQMPETVIGKETSLSVINIDLK</sequence>
<keyword evidence="4" id="KW-0326">Glycosidase</keyword>
<evidence type="ECO:0000256" key="4">
    <source>
        <dbReference type="ARBA" id="ARBA00023295"/>
    </source>
</evidence>
<feature type="signal peptide" evidence="5">
    <location>
        <begin position="1"/>
        <end position="22"/>
    </location>
</feature>
<evidence type="ECO:0000259" key="6">
    <source>
        <dbReference type="Pfam" id="PF00150"/>
    </source>
</evidence>
<dbReference type="Pfam" id="PF00150">
    <property type="entry name" value="Cellulase"/>
    <property type="match status" value="1"/>
</dbReference>
<dbReference type="RefSeq" id="WP_120181933.1">
    <property type="nucleotide sequence ID" value="NZ_MBTA01000025.1"/>
</dbReference>
<protein>
    <recommendedName>
        <fullName evidence="2">mannan endo-1,4-beta-mannosidase</fullName>
        <ecNumber evidence="2">3.2.1.78</ecNumber>
    </recommendedName>
</protein>
<organism evidence="7 8">
    <name type="scientific">Pelobium manganitolerans</name>
    <dbReference type="NCBI Taxonomy" id="1842495"/>
    <lineage>
        <taxon>Bacteria</taxon>
        <taxon>Pseudomonadati</taxon>
        <taxon>Bacteroidota</taxon>
        <taxon>Sphingobacteriia</taxon>
        <taxon>Sphingobacteriales</taxon>
        <taxon>Sphingobacteriaceae</taxon>
        <taxon>Pelobium</taxon>
    </lineage>
</organism>
<feature type="chain" id="PRO_5019279094" description="mannan endo-1,4-beta-mannosidase" evidence="5">
    <location>
        <begin position="23"/>
        <end position="832"/>
    </location>
</feature>
<dbReference type="AlphaFoldDB" id="A0A419S4N1"/>
<comment type="caution">
    <text evidence="7">The sequence shown here is derived from an EMBL/GenBank/DDBJ whole genome shotgun (WGS) entry which is preliminary data.</text>
</comment>
<gene>
    <name evidence="7" type="ORF">BCY91_05930</name>
</gene>
<evidence type="ECO:0000256" key="3">
    <source>
        <dbReference type="ARBA" id="ARBA00022801"/>
    </source>
</evidence>
<evidence type="ECO:0000313" key="7">
    <source>
        <dbReference type="EMBL" id="RKD15066.1"/>
    </source>
</evidence>
<feature type="domain" description="Glycoside hydrolase family 5" evidence="6">
    <location>
        <begin position="71"/>
        <end position="232"/>
    </location>
</feature>
<keyword evidence="8" id="KW-1185">Reference proteome</keyword>
<accession>A0A419S4N1</accession>
<evidence type="ECO:0000313" key="8">
    <source>
        <dbReference type="Proteomes" id="UP000283433"/>
    </source>
</evidence>
<reference evidence="7 8" key="1">
    <citation type="submission" date="2016-07" db="EMBL/GenBank/DDBJ databases">
        <title>Genome of Pelobium manganitolerans.</title>
        <authorList>
            <person name="Wu S."/>
            <person name="Wang G."/>
        </authorList>
    </citation>
    <scope>NUCLEOTIDE SEQUENCE [LARGE SCALE GENOMIC DNA]</scope>
    <source>
        <strain evidence="7 8">YS-25</strain>
    </source>
</reference>
<dbReference type="EMBL" id="MBTA01000025">
    <property type="protein sequence ID" value="RKD15066.1"/>
    <property type="molecule type" value="Genomic_DNA"/>
</dbReference>
<dbReference type="GO" id="GO:0000272">
    <property type="term" value="P:polysaccharide catabolic process"/>
    <property type="evidence" value="ECO:0007669"/>
    <property type="project" value="InterPro"/>
</dbReference>
<dbReference type="EC" id="3.2.1.78" evidence="2"/>
<dbReference type="SUPFAM" id="SSF51445">
    <property type="entry name" value="(Trans)glycosidases"/>
    <property type="match status" value="1"/>
</dbReference>
<dbReference type="InterPro" id="IPR045053">
    <property type="entry name" value="MAN-like"/>
</dbReference>
<keyword evidence="3" id="KW-0378">Hydrolase</keyword>